<keyword evidence="1" id="KW-0812">Transmembrane</keyword>
<name>A0AAV2Z3X5_9STRA</name>
<feature type="transmembrane region" description="Helical" evidence="1">
    <location>
        <begin position="313"/>
        <end position="332"/>
    </location>
</feature>
<dbReference type="SUPFAM" id="SSF52058">
    <property type="entry name" value="L domain-like"/>
    <property type="match status" value="1"/>
</dbReference>
<dbReference type="AlphaFoldDB" id="A0AAV2Z3X5"/>
<reference evidence="2" key="2">
    <citation type="journal article" date="2023" name="Microbiol Resour">
        <title>Decontamination and Annotation of the Draft Genome Sequence of the Oomycete Lagenidium giganteum ARSEF 373.</title>
        <authorList>
            <person name="Morgan W.R."/>
            <person name="Tartar A."/>
        </authorList>
    </citation>
    <scope>NUCLEOTIDE SEQUENCE</scope>
    <source>
        <strain evidence="2">ARSEF 373</strain>
    </source>
</reference>
<dbReference type="Proteomes" id="UP001146120">
    <property type="component" value="Unassembled WGS sequence"/>
</dbReference>
<dbReference type="EMBL" id="DAKRPA010000068">
    <property type="protein sequence ID" value="DBA00162.1"/>
    <property type="molecule type" value="Genomic_DNA"/>
</dbReference>
<protein>
    <recommendedName>
        <fullName evidence="4">Leucine-rich repeat domain, L domain-like</fullName>
    </recommendedName>
</protein>
<accession>A0AAV2Z3X5</accession>
<evidence type="ECO:0008006" key="4">
    <source>
        <dbReference type="Google" id="ProtNLM"/>
    </source>
</evidence>
<evidence type="ECO:0000256" key="1">
    <source>
        <dbReference type="SAM" id="Phobius"/>
    </source>
</evidence>
<organism evidence="2 3">
    <name type="scientific">Lagenidium giganteum</name>
    <dbReference type="NCBI Taxonomy" id="4803"/>
    <lineage>
        <taxon>Eukaryota</taxon>
        <taxon>Sar</taxon>
        <taxon>Stramenopiles</taxon>
        <taxon>Oomycota</taxon>
        <taxon>Peronosporomycetes</taxon>
        <taxon>Pythiales</taxon>
        <taxon>Pythiaceae</taxon>
    </lineage>
</organism>
<comment type="caution">
    <text evidence="2">The sequence shown here is derived from an EMBL/GenBank/DDBJ whole genome shotgun (WGS) entry which is preliminary data.</text>
</comment>
<sequence>MMIWTVVLYSLSIDIAVYPVISAVHALLAAGHLWGIVRMVWWSVSNHELTFTAALGPTKADDFHEPASAQPLSAIRRTWVTISSRRGVLGIESKYFDLRVAVQETIEIVTQSYQCYRTSWLLSRIGFVRLYSIMIVTNCWTVVVVHFYGHRHTSSQSAVRIRVILLLLDVCLDMLTTIVIPCVLFQTYLAQYDSKRRDFPLSFYYDDLTLMGFLNDFQLLLVNGWADLIMRCMFAISLLVSLEVIKGTVLRVVSTTDVVPIHLSNRSMLTFQNELPPIQSRPFPRSHLRAVNIMSNLVHSASTKTTARRLRNVISDVTHLVFLVWGFVVLYAQVQAEVNTPIANCVVAVHPWFREKPGCALVELDGSKWSSLEDTKEAVAEELARFDQAVVCYLILRHHTALHMPANIQNLSNLVGMKLDNVTLIEWADDAALTNTHHPKLLFLFLVRFNASTIPSGMLSTDFPELLLDIEICVSTLPDFPSSLPAVWPEHMWLYVDHANWTNVPAVILDMKLAFLQLAYNQIHEVPKDLFTDTSLTLIMLSGNPISFLPDDLEKPAAALTMLSLDSTNISVLPSWLDISQTRVLMDKTPFCNVSDHAQMLSAGQPLCIASTDCRDLHLRGFGGN</sequence>
<feature type="transmembrane region" description="Helical" evidence="1">
    <location>
        <begin position="161"/>
        <end position="189"/>
    </location>
</feature>
<keyword evidence="3" id="KW-1185">Reference proteome</keyword>
<keyword evidence="1" id="KW-0472">Membrane</keyword>
<reference evidence="2" key="1">
    <citation type="submission" date="2022-11" db="EMBL/GenBank/DDBJ databases">
        <authorList>
            <person name="Morgan W.R."/>
            <person name="Tartar A."/>
        </authorList>
    </citation>
    <scope>NUCLEOTIDE SEQUENCE</scope>
    <source>
        <strain evidence="2">ARSEF 373</strain>
    </source>
</reference>
<dbReference type="Gene3D" id="3.80.10.10">
    <property type="entry name" value="Ribonuclease Inhibitor"/>
    <property type="match status" value="1"/>
</dbReference>
<keyword evidence="1" id="KW-1133">Transmembrane helix</keyword>
<evidence type="ECO:0000313" key="3">
    <source>
        <dbReference type="Proteomes" id="UP001146120"/>
    </source>
</evidence>
<evidence type="ECO:0000313" key="2">
    <source>
        <dbReference type="EMBL" id="DBA00162.1"/>
    </source>
</evidence>
<gene>
    <name evidence="2" type="ORF">N0F65_007787</name>
</gene>
<dbReference type="InterPro" id="IPR032675">
    <property type="entry name" value="LRR_dom_sf"/>
</dbReference>
<proteinExistence type="predicted"/>
<feature type="transmembrane region" description="Helical" evidence="1">
    <location>
        <begin position="127"/>
        <end position="149"/>
    </location>
</feature>
<feature type="transmembrane region" description="Helical" evidence="1">
    <location>
        <begin position="15"/>
        <end position="37"/>
    </location>
</feature>